<dbReference type="PANTHER" id="PTHR43792">
    <property type="entry name" value="GNAT FAMILY, PUTATIVE (AFU_ORTHOLOGUE AFUA_3G00765)-RELATED-RELATED"/>
    <property type="match status" value="1"/>
</dbReference>
<keyword evidence="6" id="KW-1185">Reference proteome</keyword>
<comment type="similarity">
    <text evidence="3">Belongs to the acetyltransferase family. RimJ subfamily.</text>
</comment>
<dbReference type="Proteomes" id="UP000316988">
    <property type="component" value="Unassembled WGS sequence"/>
</dbReference>
<evidence type="ECO:0000313" key="6">
    <source>
        <dbReference type="Proteomes" id="UP000316988"/>
    </source>
</evidence>
<evidence type="ECO:0000313" key="5">
    <source>
        <dbReference type="EMBL" id="TSD62250.1"/>
    </source>
</evidence>
<dbReference type="PROSITE" id="PS51186">
    <property type="entry name" value="GNAT"/>
    <property type="match status" value="1"/>
</dbReference>
<protein>
    <submittedName>
        <fullName evidence="5">GNAT family N-acetyltransferase</fullName>
    </submittedName>
</protein>
<evidence type="ECO:0000259" key="4">
    <source>
        <dbReference type="PROSITE" id="PS51186"/>
    </source>
</evidence>
<keyword evidence="2" id="KW-0012">Acyltransferase</keyword>
<dbReference type="PANTHER" id="PTHR43792:SF8">
    <property type="entry name" value="[RIBOSOMAL PROTEIN US5]-ALANINE N-ACETYLTRANSFERASE"/>
    <property type="match status" value="1"/>
</dbReference>
<comment type="caution">
    <text evidence="5">The sequence shown here is derived from an EMBL/GenBank/DDBJ whole genome shotgun (WGS) entry which is preliminary data.</text>
</comment>
<dbReference type="GO" id="GO:0008999">
    <property type="term" value="F:protein-N-terminal-alanine acetyltransferase activity"/>
    <property type="evidence" value="ECO:0007669"/>
    <property type="project" value="TreeGrafter"/>
</dbReference>
<accession>A0A554S7B8</accession>
<dbReference type="GO" id="GO:0005737">
    <property type="term" value="C:cytoplasm"/>
    <property type="evidence" value="ECO:0007669"/>
    <property type="project" value="TreeGrafter"/>
</dbReference>
<dbReference type="SUPFAM" id="SSF55729">
    <property type="entry name" value="Acyl-CoA N-acyltransferases (Nat)"/>
    <property type="match status" value="1"/>
</dbReference>
<evidence type="ECO:0000256" key="2">
    <source>
        <dbReference type="ARBA" id="ARBA00023315"/>
    </source>
</evidence>
<dbReference type="InterPro" id="IPR000182">
    <property type="entry name" value="GNAT_dom"/>
</dbReference>
<feature type="domain" description="N-acetyltransferase" evidence="4">
    <location>
        <begin position="11"/>
        <end position="179"/>
    </location>
</feature>
<dbReference type="AlphaFoldDB" id="A0A554S7B8"/>
<reference evidence="5 6" key="1">
    <citation type="submission" date="2019-07" db="EMBL/GenBank/DDBJ databases">
        <authorList>
            <person name="Zhao L.H."/>
        </authorList>
    </citation>
    <scope>NUCLEOTIDE SEQUENCE [LARGE SCALE GENOMIC DNA]</scope>
    <source>
        <strain evidence="5 6">Co35</strain>
    </source>
</reference>
<dbReference type="Pfam" id="PF13302">
    <property type="entry name" value="Acetyltransf_3"/>
    <property type="match status" value="1"/>
</dbReference>
<name>A0A554S7B8_9ACTN</name>
<gene>
    <name evidence="5" type="ORF">FNM00_12955</name>
</gene>
<dbReference type="OrthoDB" id="5242221at2"/>
<evidence type="ECO:0000256" key="3">
    <source>
        <dbReference type="ARBA" id="ARBA00038502"/>
    </source>
</evidence>
<organism evidence="5 6">
    <name type="scientific">Aeromicrobium piscarium</name>
    <dbReference type="NCBI Taxonomy" id="2590901"/>
    <lineage>
        <taxon>Bacteria</taxon>
        <taxon>Bacillati</taxon>
        <taxon>Actinomycetota</taxon>
        <taxon>Actinomycetes</taxon>
        <taxon>Propionibacteriales</taxon>
        <taxon>Nocardioidaceae</taxon>
        <taxon>Aeromicrobium</taxon>
    </lineage>
</organism>
<dbReference type="Gene3D" id="3.40.630.30">
    <property type="match status" value="1"/>
</dbReference>
<evidence type="ECO:0000256" key="1">
    <source>
        <dbReference type="ARBA" id="ARBA00022679"/>
    </source>
</evidence>
<dbReference type="InterPro" id="IPR016181">
    <property type="entry name" value="Acyl_CoA_acyltransferase"/>
</dbReference>
<proteinExistence type="inferred from homology"/>
<dbReference type="InterPro" id="IPR051531">
    <property type="entry name" value="N-acetyltransferase"/>
</dbReference>
<keyword evidence="1 5" id="KW-0808">Transferase</keyword>
<sequence>MTFPIALQDGVVLRVLEPDDAPALAAALLRNRQHLAPWEPERSPEYFTTDGQLDRIERMLTGMAQGTQVPLVLSHDHHVVGTISVNDIVLGAFQNGHIGYWTDARFQSRGLMTAAVRHVVEFARDSLGLHRLQAGTLLENIRSQRVLERNGFVRFGTAPEYLRIAGRWQDHLLYQRILTH</sequence>
<dbReference type="EMBL" id="VLNT01000010">
    <property type="protein sequence ID" value="TSD62250.1"/>
    <property type="molecule type" value="Genomic_DNA"/>
</dbReference>
<dbReference type="RefSeq" id="WP_143913965.1">
    <property type="nucleotide sequence ID" value="NZ_VLNT01000010.1"/>
</dbReference>